<dbReference type="InterPro" id="IPR006311">
    <property type="entry name" value="TAT_signal"/>
</dbReference>
<dbReference type="EMBL" id="JALKCH010000005">
    <property type="protein sequence ID" value="MCK0197175.1"/>
    <property type="molecule type" value="Genomic_DNA"/>
</dbReference>
<feature type="domain" description="Fe/B12 periplasmic-binding" evidence="6">
    <location>
        <begin position="65"/>
        <end position="331"/>
    </location>
</feature>
<dbReference type="Pfam" id="PF01497">
    <property type="entry name" value="Peripla_BP_2"/>
    <property type="match status" value="1"/>
</dbReference>
<sequence length="348" mass="36425">MRTDGLQGAAFGPRVPPAAFSRRRLLAGGLAAAVFAAGSLPAGAVFAEEGLAARFAGPASAAPPRVAVLDYGLAETMLAFGLPPVALAEADDWETWVVEPALPEAIVNLGAAQEANLELLAALAPDLILSTPWLARSEARLARIAPVETYAIYAPGVTSPYEASVTQTRRLAARLGRAAQGEALVAAAGAQMDAIRARRTARAPEPALQGPVLLVSFLDARHVRVYAPNGLFGEVMARCGVANGWTGETNYWGFAAVGIERLAEMNAARLIALEPVPSDAAEVLDRSPLWNSLPFVKAGHVQRIPAALMFGMLPSAMRFARLLDAALDAPPGNRLGWAAPRQGMHAHG</sequence>
<gene>
    <name evidence="7" type="ORF">MWN34_09645</name>
</gene>
<dbReference type="SUPFAM" id="SSF53807">
    <property type="entry name" value="Helical backbone' metal receptor"/>
    <property type="match status" value="1"/>
</dbReference>
<dbReference type="InterPro" id="IPR051313">
    <property type="entry name" value="Bact_iron-sidero_bind"/>
</dbReference>
<keyword evidence="4" id="KW-0410">Iron transport</keyword>
<evidence type="ECO:0000313" key="7">
    <source>
        <dbReference type="EMBL" id="MCK0197175.1"/>
    </source>
</evidence>
<evidence type="ECO:0000256" key="1">
    <source>
        <dbReference type="ARBA" id="ARBA00004196"/>
    </source>
</evidence>
<evidence type="ECO:0000256" key="4">
    <source>
        <dbReference type="ARBA" id="ARBA00022496"/>
    </source>
</evidence>
<dbReference type="PROSITE" id="PS51318">
    <property type="entry name" value="TAT"/>
    <property type="match status" value="1"/>
</dbReference>
<evidence type="ECO:0000313" key="8">
    <source>
        <dbReference type="Proteomes" id="UP001203284"/>
    </source>
</evidence>
<dbReference type="PANTHER" id="PTHR30532:SF1">
    <property type="entry name" value="IRON(3+)-HYDROXAMATE-BINDING PROTEIN FHUD"/>
    <property type="match status" value="1"/>
</dbReference>
<comment type="similarity">
    <text evidence="2">Belongs to the bacterial solute-binding protein 8 family.</text>
</comment>
<reference evidence="7 8" key="1">
    <citation type="submission" date="2022-04" db="EMBL/GenBank/DDBJ databases">
        <authorList>
            <person name="Grouzdev D.S."/>
            <person name="Pantiukh K.S."/>
            <person name="Krutkina M.S."/>
        </authorList>
    </citation>
    <scope>NUCLEOTIDE SEQUENCE [LARGE SCALE GENOMIC DNA]</scope>
    <source>
        <strain evidence="7 8">6x-1</strain>
    </source>
</reference>
<dbReference type="PRINTS" id="PR01715">
    <property type="entry name" value="FERRIBNDNGPP"/>
</dbReference>
<dbReference type="InterPro" id="IPR002491">
    <property type="entry name" value="ABC_transptr_periplasmic_BD"/>
</dbReference>
<keyword evidence="3" id="KW-0813">Transport</keyword>
<dbReference type="Gene3D" id="3.40.50.1980">
    <property type="entry name" value="Nitrogenase molybdenum iron protein domain"/>
    <property type="match status" value="2"/>
</dbReference>
<protein>
    <submittedName>
        <fullName evidence="7">ABC transporter substrate-binding protein</fullName>
    </submittedName>
</protein>
<comment type="subcellular location">
    <subcellularLocation>
        <location evidence="1">Cell envelope</location>
    </subcellularLocation>
</comment>
<name>A0ABT0DB34_9HYPH</name>
<keyword evidence="5" id="KW-0732">Signal</keyword>
<dbReference type="Proteomes" id="UP001203284">
    <property type="component" value="Unassembled WGS sequence"/>
</dbReference>
<keyword evidence="4" id="KW-0406">Ion transport</keyword>
<comment type="caution">
    <text evidence="7">The sequence shown here is derived from an EMBL/GenBank/DDBJ whole genome shotgun (WGS) entry which is preliminary data.</text>
</comment>
<evidence type="ECO:0000256" key="3">
    <source>
        <dbReference type="ARBA" id="ARBA00022448"/>
    </source>
</evidence>
<organism evidence="7 8">
    <name type="scientific">Ancylobacter crimeensis</name>
    <dbReference type="NCBI Taxonomy" id="2579147"/>
    <lineage>
        <taxon>Bacteria</taxon>
        <taxon>Pseudomonadati</taxon>
        <taxon>Pseudomonadota</taxon>
        <taxon>Alphaproteobacteria</taxon>
        <taxon>Hyphomicrobiales</taxon>
        <taxon>Xanthobacteraceae</taxon>
        <taxon>Ancylobacter</taxon>
    </lineage>
</organism>
<keyword evidence="8" id="KW-1185">Reference proteome</keyword>
<evidence type="ECO:0000256" key="2">
    <source>
        <dbReference type="ARBA" id="ARBA00008814"/>
    </source>
</evidence>
<proteinExistence type="inferred from homology"/>
<evidence type="ECO:0000259" key="6">
    <source>
        <dbReference type="PROSITE" id="PS50983"/>
    </source>
</evidence>
<evidence type="ECO:0000256" key="5">
    <source>
        <dbReference type="ARBA" id="ARBA00022729"/>
    </source>
</evidence>
<dbReference type="PROSITE" id="PS50983">
    <property type="entry name" value="FE_B12_PBP"/>
    <property type="match status" value="1"/>
</dbReference>
<accession>A0ABT0DB34</accession>
<dbReference type="RefSeq" id="WP_247028787.1">
    <property type="nucleotide sequence ID" value="NZ_JALKCH010000005.1"/>
</dbReference>
<keyword evidence="4" id="KW-0408">Iron</keyword>
<dbReference type="PANTHER" id="PTHR30532">
    <property type="entry name" value="IRON III DICITRATE-BINDING PERIPLASMIC PROTEIN"/>
    <property type="match status" value="1"/>
</dbReference>